<name>A0A2P8HEU8_CHINA</name>
<evidence type="ECO:0000256" key="5">
    <source>
        <dbReference type="SAM" id="Phobius"/>
    </source>
</evidence>
<dbReference type="PANTHER" id="PTHR43847:SF1">
    <property type="entry name" value="BLL3993 PROTEIN"/>
    <property type="match status" value="1"/>
</dbReference>
<evidence type="ECO:0000256" key="1">
    <source>
        <dbReference type="ARBA" id="ARBA00004127"/>
    </source>
</evidence>
<dbReference type="AlphaFoldDB" id="A0A2P8HEU8"/>
<gene>
    <name evidence="6" type="ORF">CLV51_105129</name>
</gene>
<dbReference type="OrthoDB" id="9809773at2"/>
<keyword evidence="3 5" id="KW-1133">Transmembrane helix</keyword>
<sequence length="193" mass="21798">MTGNINIFVWSTIICWTLFAACWLLLRNETKENVSTRTFRQRNMGFLGYLIIFSLLYLPFFVTNRFVFRIIPPYAALQSVGALLCAAGVGICIWSRIVLGWNWSGGVTAKKDHELVIKGPYRLVRHPIYTGFICAVAGTCLVTGSLPGIVISCVYTLGLCMKISDEEILLSNVFPDSYATYQQHTRKLIPFIW</sequence>
<evidence type="ECO:0000256" key="2">
    <source>
        <dbReference type="ARBA" id="ARBA00022692"/>
    </source>
</evidence>
<organism evidence="6 7">
    <name type="scientific">Chitinophaga niastensis</name>
    <dbReference type="NCBI Taxonomy" id="536980"/>
    <lineage>
        <taxon>Bacteria</taxon>
        <taxon>Pseudomonadati</taxon>
        <taxon>Bacteroidota</taxon>
        <taxon>Chitinophagia</taxon>
        <taxon>Chitinophagales</taxon>
        <taxon>Chitinophagaceae</taxon>
        <taxon>Chitinophaga</taxon>
    </lineage>
</organism>
<keyword evidence="7" id="KW-1185">Reference proteome</keyword>
<dbReference type="GO" id="GO:0032259">
    <property type="term" value="P:methylation"/>
    <property type="evidence" value="ECO:0007669"/>
    <property type="project" value="UniProtKB-KW"/>
</dbReference>
<dbReference type="GO" id="GO:0012505">
    <property type="term" value="C:endomembrane system"/>
    <property type="evidence" value="ECO:0007669"/>
    <property type="project" value="UniProtKB-SubCell"/>
</dbReference>
<evidence type="ECO:0000313" key="7">
    <source>
        <dbReference type="Proteomes" id="UP000240971"/>
    </source>
</evidence>
<feature type="transmembrane region" description="Helical" evidence="5">
    <location>
        <begin position="7"/>
        <end position="26"/>
    </location>
</feature>
<accession>A0A2P8HEU8</accession>
<dbReference type="RefSeq" id="WP_106530196.1">
    <property type="nucleotide sequence ID" value="NZ_PYAW01000005.1"/>
</dbReference>
<evidence type="ECO:0000313" key="6">
    <source>
        <dbReference type="EMBL" id="PSL44757.1"/>
    </source>
</evidence>
<comment type="subcellular location">
    <subcellularLocation>
        <location evidence="1">Endomembrane system</location>
        <topology evidence="1">Multi-pass membrane protein</topology>
    </subcellularLocation>
</comment>
<keyword evidence="6" id="KW-0489">Methyltransferase</keyword>
<evidence type="ECO:0000256" key="4">
    <source>
        <dbReference type="ARBA" id="ARBA00023136"/>
    </source>
</evidence>
<dbReference type="Pfam" id="PF04191">
    <property type="entry name" value="PEMT"/>
    <property type="match status" value="1"/>
</dbReference>
<feature type="transmembrane region" description="Helical" evidence="5">
    <location>
        <begin position="128"/>
        <end position="157"/>
    </location>
</feature>
<dbReference type="InterPro" id="IPR052527">
    <property type="entry name" value="Metal_cation-efflux_comp"/>
</dbReference>
<keyword evidence="6" id="KW-0808">Transferase</keyword>
<reference evidence="6 7" key="1">
    <citation type="submission" date="2018-03" db="EMBL/GenBank/DDBJ databases">
        <title>Genomic Encyclopedia of Archaeal and Bacterial Type Strains, Phase II (KMG-II): from individual species to whole genera.</title>
        <authorList>
            <person name="Goeker M."/>
        </authorList>
    </citation>
    <scope>NUCLEOTIDE SEQUENCE [LARGE SCALE GENOMIC DNA]</scope>
    <source>
        <strain evidence="6 7">DSM 24859</strain>
    </source>
</reference>
<dbReference type="InterPro" id="IPR007318">
    <property type="entry name" value="Phopholipid_MeTrfase"/>
</dbReference>
<dbReference type="EMBL" id="PYAW01000005">
    <property type="protein sequence ID" value="PSL44757.1"/>
    <property type="molecule type" value="Genomic_DNA"/>
</dbReference>
<protein>
    <submittedName>
        <fullName evidence="6">Protein-S-isoprenylcysteine O-methyltransferase</fullName>
    </submittedName>
</protein>
<dbReference type="GO" id="GO:0008168">
    <property type="term" value="F:methyltransferase activity"/>
    <property type="evidence" value="ECO:0007669"/>
    <property type="project" value="UniProtKB-KW"/>
</dbReference>
<evidence type="ECO:0000256" key="3">
    <source>
        <dbReference type="ARBA" id="ARBA00022989"/>
    </source>
</evidence>
<feature type="transmembrane region" description="Helical" evidence="5">
    <location>
        <begin position="46"/>
        <end position="68"/>
    </location>
</feature>
<keyword evidence="2 5" id="KW-0812">Transmembrane</keyword>
<comment type="caution">
    <text evidence="6">The sequence shown here is derived from an EMBL/GenBank/DDBJ whole genome shotgun (WGS) entry which is preliminary data.</text>
</comment>
<proteinExistence type="predicted"/>
<feature type="transmembrane region" description="Helical" evidence="5">
    <location>
        <begin position="80"/>
        <end position="99"/>
    </location>
</feature>
<dbReference type="PANTHER" id="PTHR43847">
    <property type="entry name" value="BLL3993 PROTEIN"/>
    <property type="match status" value="1"/>
</dbReference>
<keyword evidence="4 5" id="KW-0472">Membrane</keyword>
<dbReference type="Proteomes" id="UP000240971">
    <property type="component" value="Unassembled WGS sequence"/>
</dbReference>
<dbReference type="Gene3D" id="1.20.120.1630">
    <property type="match status" value="1"/>
</dbReference>